<proteinExistence type="predicted"/>
<dbReference type="EMBL" id="PEMH01000367">
    <property type="protein sequence ID" value="RTH97897.1"/>
    <property type="molecule type" value="Genomic_DNA"/>
</dbReference>
<gene>
    <name evidence="4" type="ORF">CSW29_10940</name>
    <name evidence="3" type="ORF">CSW38_02915</name>
    <name evidence="2" type="ORF">CSW47_08180</name>
</gene>
<evidence type="ECO:0000313" key="6">
    <source>
        <dbReference type="Proteomes" id="UP000287306"/>
    </source>
</evidence>
<organism evidence="4 7">
    <name type="scientific">Thermus scotoductus</name>
    <dbReference type="NCBI Taxonomy" id="37636"/>
    <lineage>
        <taxon>Bacteria</taxon>
        <taxon>Thermotogati</taxon>
        <taxon>Deinococcota</taxon>
        <taxon>Deinococci</taxon>
        <taxon>Thermales</taxon>
        <taxon>Thermaceae</taxon>
        <taxon>Thermus</taxon>
    </lineage>
</organism>
<dbReference type="InterPro" id="IPR050256">
    <property type="entry name" value="Glycosyltransferase_2"/>
</dbReference>
<dbReference type="EMBL" id="PELP01000222">
    <property type="protein sequence ID" value="RTH03663.1"/>
    <property type="molecule type" value="Genomic_DNA"/>
</dbReference>
<feature type="domain" description="Glycosyltransferase 2-like" evidence="1">
    <location>
        <begin position="35"/>
        <end position="191"/>
    </location>
</feature>
<reference evidence="5 6" key="1">
    <citation type="journal article" date="2019" name="Extremophiles">
        <title>Biogeography of thermophiles and predominance of Thermus scotoductus in domestic water heaters.</title>
        <authorList>
            <person name="Wilpiszeski R.L."/>
            <person name="Zhang Z."/>
            <person name="House C.H."/>
        </authorList>
    </citation>
    <scope>NUCLEOTIDE SEQUENCE [LARGE SCALE GENOMIC DNA]</scope>
    <source>
        <strain evidence="4 7">16_S16</strain>
        <strain evidence="3 6">25_S25</strain>
        <strain evidence="2 5">34_S34</strain>
    </source>
</reference>
<dbReference type="CDD" id="cd04179">
    <property type="entry name" value="DPM_DPG-synthase_like"/>
    <property type="match status" value="1"/>
</dbReference>
<dbReference type="PANTHER" id="PTHR48090">
    <property type="entry name" value="UNDECAPRENYL-PHOSPHATE 4-DEOXY-4-FORMAMIDO-L-ARABINOSE TRANSFERASE-RELATED"/>
    <property type="match status" value="1"/>
</dbReference>
<evidence type="ECO:0000313" key="2">
    <source>
        <dbReference type="EMBL" id="RTH03663.1"/>
    </source>
</evidence>
<protein>
    <recommendedName>
        <fullName evidence="1">Glycosyltransferase 2-like domain-containing protein</fullName>
    </recommendedName>
</protein>
<evidence type="ECO:0000259" key="1">
    <source>
        <dbReference type="Pfam" id="PF00535"/>
    </source>
</evidence>
<dbReference type="InterPro" id="IPR001173">
    <property type="entry name" value="Glyco_trans_2-like"/>
</dbReference>
<dbReference type="SUPFAM" id="SSF53448">
    <property type="entry name" value="Nucleotide-diphospho-sugar transferases"/>
    <property type="match status" value="1"/>
</dbReference>
<sequence>MPDGPGSVPGLGMLVLRHLTGNRGYYLLVADYLLLPAKDEAENLPWILERARAVGLIPVVCDDGSRDGTAEIARQHGAVVLVHEENLGLAQAVRTLLSFALAQGKPGDLFLIMDADGTMDPALFLEMHRALRKHHAEVVIASRFRGGGTQGLGLLRRFFSQMARTYFTLLYPGLGVTDWTTGWRLYTYEFLKRYATAYPFLFESRGFAAQTEILLRGASLEPKPRVAEIGAVIRYDRKSGKSKMRVFRTMKEYLILGLRLKIGSVWARGRGVKGNV</sequence>
<dbReference type="InterPro" id="IPR029044">
    <property type="entry name" value="Nucleotide-diphossugar_trans"/>
</dbReference>
<name>A0A430UEU3_THESC</name>
<dbReference type="EMBL" id="PELY01000064">
    <property type="protein sequence ID" value="RTH27666.1"/>
    <property type="molecule type" value="Genomic_DNA"/>
</dbReference>
<dbReference type="Proteomes" id="UP000286734">
    <property type="component" value="Unassembled WGS sequence"/>
</dbReference>
<dbReference type="Proteomes" id="UP000287306">
    <property type="component" value="Unassembled WGS sequence"/>
</dbReference>
<evidence type="ECO:0000313" key="7">
    <source>
        <dbReference type="Proteomes" id="UP000288347"/>
    </source>
</evidence>
<dbReference type="AlphaFoldDB" id="A0A430UEU3"/>
<dbReference type="PANTHER" id="PTHR48090:SF7">
    <property type="entry name" value="RFBJ PROTEIN"/>
    <property type="match status" value="1"/>
</dbReference>
<comment type="caution">
    <text evidence="4">The sequence shown here is derived from an EMBL/GenBank/DDBJ whole genome shotgun (WGS) entry which is preliminary data.</text>
</comment>
<accession>A0A430UEU3</accession>
<evidence type="ECO:0000313" key="4">
    <source>
        <dbReference type="EMBL" id="RTH97897.1"/>
    </source>
</evidence>
<evidence type="ECO:0000313" key="3">
    <source>
        <dbReference type="EMBL" id="RTH27666.1"/>
    </source>
</evidence>
<dbReference type="Gene3D" id="3.90.550.10">
    <property type="entry name" value="Spore Coat Polysaccharide Biosynthesis Protein SpsA, Chain A"/>
    <property type="match status" value="1"/>
</dbReference>
<evidence type="ECO:0000313" key="5">
    <source>
        <dbReference type="Proteomes" id="UP000286734"/>
    </source>
</evidence>
<dbReference type="Pfam" id="PF00535">
    <property type="entry name" value="Glycos_transf_2"/>
    <property type="match status" value="1"/>
</dbReference>
<dbReference type="Proteomes" id="UP000288347">
    <property type="component" value="Unassembled WGS sequence"/>
</dbReference>